<reference evidence="2" key="1">
    <citation type="submission" date="2019-02" db="EMBL/GenBank/DDBJ databases">
        <authorList>
            <person name="Gruber-Vodicka R. H."/>
            <person name="Seah K. B. B."/>
        </authorList>
    </citation>
    <scope>NUCLEOTIDE SEQUENCE</scope>
    <source>
        <strain evidence="2">BECK_BY19</strain>
        <strain evidence="1">BECK_BY8</strain>
    </source>
</reference>
<dbReference type="EMBL" id="CAADGD010000223">
    <property type="protein sequence ID" value="VFK73580.1"/>
    <property type="molecule type" value="Genomic_DNA"/>
</dbReference>
<proteinExistence type="predicted"/>
<evidence type="ECO:0000313" key="2">
    <source>
        <dbReference type="EMBL" id="VFK73580.1"/>
    </source>
</evidence>
<gene>
    <name evidence="1" type="ORF">BECKUNK1418G_GA0071005_12345</name>
    <name evidence="2" type="ORF">BECKUNK1418H_GA0071006_12235</name>
</gene>
<dbReference type="AlphaFoldDB" id="A0A451B5L4"/>
<dbReference type="EMBL" id="CAADFZ010000234">
    <property type="protein sequence ID" value="VFK68427.1"/>
    <property type="molecule type" value="Genomic_DNA"/>
</dbReference>
<evidence type="ECO:0000313" key="1">
    <source>
        <dbReference type="EMBL" id="VFK68427.1"/>
    </source>
</evidence>
<organism evidence="2">
    <name type="scientific">Candidatus Kentrum sp. UNK</name>
    <dbReference type="NCBI Taxonomy" id="2126344"/>
    <lineage>
        <taxon>Bacteria</taxon>
        <taxon>Pseudomonadati</taxon>
        <taxon>Pseudomonadota</taxon>
        <taxon>Gammaproteobacteria</taxon>
        <taxon>Candidatus Kentrum</taxon>
    </lineage>
</organism>
<protein>
    <submittedName>
        <fullName evidence="2">Uncharacterized protein</fullName>
    </submittedName>
</protein>
<name>A0A451B5L4_9GAMM</name>
<sequence length="87" mass="8910">MTGCPLVRVRAKFGFAGCIQEMGIGMVGIGTGYQRLGTDHAGEPASGIALVESGTTRPIADHGNSTIRVIEQGEIGTPATPSCHGWG</sequence>
<accession>A0A451B5L4</accession>